<organism evidence="3 4">
    <name type="scientific">Mycoplasma iguanae</name>
    <dbReference type="NCBI Taxonomy" id="292461"/>
    <lineage>
        <taxon>Bacteria</taxon>
        <taxon>Bacillati</taxon>
        <taxon>Mycoplasmatota</taxon>
        <taxon>Mollicutes</taxon>
        <taxon>Mycoplasmataceae</taxon>
        <taxon>Mycoplasma</taxon>
    </lineage>
</organism>
<dbReference type="InterPro" id="IPR036095">
    <property type="entry name" value="PTS_EIIB-like_sf"/>
</dbReference>
<feature type="domain" description="PTS EIIB type-2" evidence="2">
    <location>
        <begin position="1"/>
        <end position="92"/>
    </location>
</feature>
<dbReference type="InterPro" id="IPR013011">
    <property type="entry name" value="PTS_EIIB_2"/>
</dbReference>
<evidence type="ECO:0000259" key="2">
    <source>
        <dbReference type="PROSITE" id="PS51099"/>
    </source>
</evidence>
<dbReference type="InterPro" id="IPR003501">
    <property type="entry name" value="PTS_EIIB_2/3"/>
</dbReference>
<dbReference type="PROSITE" id="PS51099">
    <property type="entry name" value="PTS_EIIB_TYPE_2"/>
    <property type="match status" value="1"/>
</dbReference>
<protein>
    <submittedName>
        <fullName evidence="3">PTS sugar transporter subunit IIB</fullName>
    </submittedName>
</protein>
<evidence type="ECO:0000256" key="1">
    <source>
        <dbReference type="ARBA" id="ARBA00022679"/>
    </source>
</evidence>
<evidence type="ECO:0000313" key="4">
    <source>
        <dbReference type="Proteomes" id="UP001059252"/>
    </source>
</evidence>
<dbReference type="CDD" id="cd05563">
    <property type="entry name" value="PTS_IIB_ascorbate"/>
    <property type="match status" value="1"/>
</dbReference>
<sequence>MNIKCVCGSGLGSSLLMEINVKSVLDSMGIQYESVEHTNISSFSKEGVDLIVVGADVAPALDFPEEDKIILTNILSKQELEEKLQKYFENKNK</sequence>
<keyword evidence="4" id="KW-1185">Reference proteome</keyword>
<dbReference type="Gene3D" id="3.40.50.2300">
    <property type="match status" value="1"/>
</dbReference>
<dbReference type="Proteomes" id="UP001059252">
    <property type="component" value="Chromosome"/>
</dbReference>
<dbReference type="EMBL" id="CP102734">
    <property type="protein sequence ID" value="UVD81824.1"/>
    <property type="molecule type" value="Genomic_DNA"/>
</dbReference>
<proteinExistence type="predicted"/>
<dbReference type="SUPFAM" id="SSF52794">
    <property type="entry name" value="PTS system IIB component-like"/>
    <property type="match status" value="1"/>
</dbReference>
<accession>A0ABY5R8Q6</accession>
<name>A0ABY5R8Q6_9MOLU</name>
<dbReference type="RefSeq" id="WP_258210998.1">
    <property type="nucleotide sequence ID" value="NZ_CP102734.1"/>
</dbReference>
<keyword evidence="3" id="KW-0813">Transport</keyword>
<keyword evidence="3" id="KW-0762">Sugar transport</keyword>
<evidence type="ECO:0000313" key="3">
    <source>
        <dbReference type="EMBL" id="UVD81824.1"/>
    </source>
</evidence>
<keyword evidence="1" id="KW-0808">Transferase</keyword>
<dbReference type="Pfam" id="PF02302">
    <property type="entry name" value="PTS_IIB"/>
    <property type="match status" value="1"/>
</dbReference>
<reference evidence="3" key="1">
    <citation type="submission" date="2022-08" db="EMBL/GenBank/DDBJ databases">
        <title>Complete genome of Mycoplasma iguanae type strain 2327.</title>
        <authorList>
            <person name="Spergser J."/>
        </authorList>
    </citation>
    <scope>NUCLEOTIDE SEQUENCE</scope>
    <source>
        <strain evidence="3">2327</strain>
    </source>
</reference>
<gene>
    <name evidence="3" type="ORF">NV226_00720</name>
</gene>